<evidence type="ECO:0000256" key="4">
    <source>
        <dbReference type="SAM" id="Phobius"/>
    </source>
</evidence>
<evidence type="ECO:0000256" key="1">
    <source>
        <dbReference type="ARBA" id="ARBA00023125"/>
    </source>
</evidence>
<evidence type="ECO:0000259" key="5">
    <source>
        <dbReference type="PROSITE" id="PS51755"/>
    </source>
</evidence>
<dbReference type="InterPro" id="IPR016032">
    <property type="entry name" value="Sig_transdc_resp-reg_C-effctor"/>
</dbReference>
<keyword evidence="4" id="KW-0812">Transmembrane</keyword>
<keyword evidence="1 2" id="KW-0238">DNA-binding</keyword>
<evidence type="ECO:0000256" key="3">
    <source>
        <dbReference type="SAM" id="MobiDB-lite"/>
    </source>
</evidence>
<comment type="caution">
    <text evidence="6">The sequence shown here is derived from an EMBL/GenBank/DDBJ whole genome shotgun (WGS) entry which is preliminary data.</text>
</comment>
<dbReference type="Proteomes" id="UP000295530">
    <property type="component" value="Unassembled WGS sequence"/>
</dbReference>
<evidence type="ECO:0000256" key="2">
    <source>
        <dbReference type="PROSITE-ProRule" id="PRU01091"/>
    </source>
</evidence>
<reference evidence="6 7" key="1">
    <citation type="submission" date="2019-03" db="EMBL/GenBank/DDBJ databases">
        <title>Genomic analyses of the natural microbiome of Caenorhabditis elegans.</title>
        <authorList>
            <person name="Samuel B."/>
        </authorList>
    </citation>
    <scope>NUCLEOTIDE SEQUENCE [LARGE SCALE GENOMIC DNA]</scope>
    <source>
        <strain evidence="6 7">BIGb0156</strain>
    </source>
</reference>
<evidence type="ECO:0000313" key="7">
    <source>
        <dbReference type="Proteomes" id="UP000295530"/>
    </source>
</evidence>
<feature type="compositionally biased region" description="Low complexity" evidence="3">
    <location>
        <begin position="137"/>
        <end position="146"/>
    </location>
</feature>
<dbReference type="PROSITE" id="PS51755">
    <property type="entry name" value="OMPR_PHOB"/>
    <property type="match status" value="1"/>
</dbReference>
<dbReference type="SUPFAM" id="SSF46894">
    <property type="entry name" value="C-terminal effector domain of the bipartite response regulators"/>
    <property type="match status" value="1"/>
</dbReference>
<dbReference type="InterPro" id="IPR036388">
    <property type="entry name" value="WH-like_DNA-bd_sf"/>
</dbReference>
<keyword evidence="4" id="KW-0472">Membrane</keyword>
<dbReference type="GO" id="GO:0003677">
    <property type="term" value="F:DNA binding"/>
    <property type="evidence" value="ECO:0007669"/>
    <property type="project" value="UniProtKB-UniRule"/>
</dbReference>
<dbReference type="GO" id="GO:0000160">
    <property type="term" value="P:phosphorelay signal transduction system"/>
    <property type="evidence" value="ECO:0007669"/>
    <property type="project" value="InterPro"/>
</dbReference>
<dbReference type="GO" id="GO:0006355">
    <property type="term" value="P:regulation of DNA-templated transcription"/>
    <property type="evidence" value="ECO:0007669"/>
    <property type="project" value="InterPro"/>
</dbReference>
<feature type="domain" description="OmpR/PhoB-type" evidence="5">
    <location>
        <begin position="2"/>
        <end position="106"/>
    </location>
</feature>
<feature type="compositionally biased region" description="Low complexity" evidence="3">
    <location>
        <begin position="117"/>
        <end position="129"/>
    </location>
</feature>
<dbReference type="OrthoDB" id="6516742at2"/>
<dbReference type="Gene3D" id="1.10.10.10">
    <property type="entry name" value="Winged helix-like DNA-binding domain superfamily/Winged helix DNA-binding domain"/>
    <property type="match status" value="1"/>
</dbReference>
<feature type="DNA-binding region" description="OmpR/PhoB-type" evidence="2">
    <location>
        <begin position="2"/>
        <end position="106"/>
    </location>
</feature>
<dbReference type="InterPro" id="IPR001867">
    <property type="entry name" value="OmpR/PhoB-type_DNA-bd"/>
</dbReference>
<dbReference type="CDD" id="cd00383">
    <property type="entry name" value="trans_reg_C"/>
    <property type="match status" value="1"/>
</dbReference>
<keyword evidence="7" id="KW-1185">Reference proteome</keyword>
<dbReference type="Pfam" id="PF00486">
    <property type="entry name" value="Trans_reg_C"/>
    <property type="match status" value="1"/>
</dbReference>
<feature type="transmembrane region" description="Helical" evidence="4">
    <location>
        <begin position="154"/>
        <end position="177"/>
    </location>
</feature>
<sequence>MLNNIAIGSSVTLDSQTRMLTRTRDGESVTLPASACLCLQALVEAHGEVLSQEQLMDIGWRSAGVEVTENSVRVMINKLRRALNTLELQDSVTLLAVTRSGYRLIVRDDGPAQATQPLASPPLSASSEPPSLPPPSQRASLPPASSRRSDKRKYLMAGLFGILAGLALGMLLHSVYIMHPEKIDFVRWSGPGIPANTQVMVPKGREDEQEMIEATLRTYTQHARDKRPDEKPARVLYVTLGDPRVKKHLGLIACEQLFQDTNNDCESFYFRFY</sequence>
<name>A0A4R6EKU5_SCAGO</name>
<feature type="region of interest" description="Disordered" evidence="3">
    <location>
        <begin position="113"/>
        <end position="147"/>
    </location>
</feature>
<dbReference type="RefSeq" id="WP_133460884.1">
    <property type="nucleotide sequence ID" value="NZ_SNVX01000004.1"/>
</dbReference>
<dbReference type="AlphaFoldDB" id="A0A4R6EKU5"/>
<protein>
    <submittedName>
        <fullName evidence="6">DNA-binding winged helix-turn-helix (WHTH) protein</fullName>
    </submittedName>
</protein>
<dbReference type="EMBL" id="SNVX01000004">
    <property type="protein sequence ID" value="TDN59435.1"/>
    <property type="molecule type" value="Genomic_DNA"/>
</dbReference>
<evidence type="ECO:0000313" key="6">
    <source>
        <dbReference type="EMBL" id="TDN59435.1"/>
    </source>
</evidence>
<dbReference type="SMART" id="SM00862">
    <property type="entry name" value="Trans_reg_C"/>
    <property type="match status" value="1"/>
</dbReference>
<keyword evidence="4" id="KW-1133">Transmembrane helix</keyword>
<organism evidence="6 7">
    <name type="scientific">Scandinavium goeteborgense</name>
    <dbReference type="NCBI Taxonomy" id="1851514"/>
    <lineage>
        <taxon>Bacteria</taxon>
        <taxon>Pseudomonadati</taxon>
        <taxon>Pseudomonadota</taxon>
        <taxon>Gammaproteobacteria</taxon>
        <taxon>Enterobacterales</taxon>
        <taxon>Enterobacteriaceae</taxon>
        <taxon>Scandinavium</taxon>
    </lineage>
</organism>
<proteinExistence type="predicted"/>
<accession>A0A4R6EKU5</accession>
<gene>
    <name evidence="6" type="ORF">EC847_10436</name>
</gene>